<dbReference type="GO" id="GO:0005524">
    <property type="term" value="F:ATP binding"/>
    <property type="evidence" value="ECO:0007669"/>
    <property type="project" value="InterPro"/>
</dbReference>
<reference evidence="8" key="1">
    <citation type="journal article" date="2014" name="Proc. Natl. Acad. Sci. U.S.A.">
        <title>Extensive sampling of basidiomycete genomes demonstrates inadequacy of the white-rot/brown-rot paradigm for wood decay fungi.</title>
        <authorList>
            <person name="Riley R."/>
            <person name="Salamov A.A."/>
            <person name="Brown D.W."/>
            <person name="Nagy L.G."/>
            <person name="Floudas D."/>
            <person name="Held B.W."/>
            <person name="Levasseur A."/>
            <person name="Lombard V."/>
            <person name="Morin E."/>
            <person name="Otillar R."/>
            <person name="Lindquist E.A."/>
            <person name="Sun H."/>
            <person name="LaButti K.M."/>
            <person name="Schmutz J."/>
            <person name="Jabbour D."/>
            <person name="Luo H."/>
            <person name="Baker S.E."/>
            <person name="Pisabarro A.G."/>
            <person name="Walton J.D."/>
            <person name="Blanchette R.A."/>
            <person name="Henrissat B."/>
            <person name="Martin F."/>
            <person name="Cullen D."/>
            <person name="Hibbett D.S."/>
            <person name="Grigoriev I.V."/>
        </authorList>
    </citation>
    <scope>NUCLEOTIDE SEQUENCE [LARGE SCALE GENOMIC DNA]</scope>
    <source>
        <strain evidence="8">FD-172 SS1</strain>
    </source>
</reference>
<dbReference type="Proteomes" id="UP000027195">
    <property type="component" value="Unassembled WGS sequence"/>
</dbReference>
<dbReference type="GO" id="GO:0005737">
    <property type="term" value="C:cytoplasm"/>
    <property type="evidence" value="ECO:0007669"/>
    <property type="project" value="TreeGrafter"/>
</dbReference>
<evidence type="ECO:0000313" key="7">
    <source>
        <dbReference type="EMBL" id="KDQ09217.1"/>
    </source>
</evidence>
<evidence type="ECO:0000256" key="4">
    <source>
        <dbReference type="ARBA" id="ARBA00034617"/>
    </source>
</evidence>
<dbReference type="EMBL" id="KL198081">
    <property type="protein sequence ID" value="KDQ09217.1"/>
    <property type="molecule type" value="Genomic_DNA"/>
</dbReference>
<dbReference type="InterPro" id="IPR011545">
    <property type="entry name" value="DEAD/DEAH_box_helicase_dom"/>
</dbReference>
<comment type="catalytic activity">
    <reaction evidence="4">
        <text>Couples ATP hydrolysis with the unwinding of duplex DNA by translocating in the 3'-5' direction.</text>
        <dbReference type="EC" id="5.6.2.4"/>
    </reaction>
</comment>
<keyword evidence="3" id="KW-0413">Isomerase</keyword>
<dbReference type="SUPFAM" id="SSF52540">
    <property type="entry name" value="P-loop containing nucleoside triphosphate hydrolases"/>
    <property type="match status" value="1"/>
</dbReference>
<dbReference type="InParanoid" id="A0A067MBH1"/>
<comment type="similarity">
    <text evidence="1">Belongs to the helicase family. RecQ subfamily.</text>
</comment>
<dbReference type="STRING" id="930990.A0A067MBH1"/>
<dbReference type="Pfam" id="PF00270">
    <property type="entry name" value="DEAD"/>
    <property type="match status" value="1"/>
</dbReference>
<sequence length="185" mass="20314">MPSLHNPQDKQELQIQLKELAEEKFGFVPYEWQIDITVAILHGQDTICIAGTGSGKTLLFALPGLLTGKVTLVLSPLNALEEDQALRFKRQGLRALALNSENFEKSRLESKPWKPLLSNTKFLEQLGLVAIDEAHCIPQWGQSSGKEKAFRPAWGDIGNICSLVPSTVPFLAVSATLPPTVLTEV</sequence>
<gene>
    <name evidence="7" type="ORF">BOTBODRAFT_117487</name>
</gene>
<feature type="domain" description="Helicase ATP-binding" evidence="6">
    <location>
        <begin position="37"/>
        <end position="185"/>
    </location>
</feature>
<evidence type="ECO:0000256" key="3">
    <source>
        <dbReference type="ARBA" id="ARBA00023235"/>
    </source>
</evidence>
<accession>A0A067MBH1</accession>
<dbReference type="PANTHER" id="PTHR13710">
    <property type="entry name" value="DNA HELICASE RECQ FAMILY MEMBER"/>
    <property type="match status" value="1"/>
</dbReference>
<protein>
    <recommendedName>
        <fullName evidence="5">DNA 3'-5' helicase</fullName>
        <ecNumber evidence="5">5.6.2.4</ecNumber>
    </recommendedName>
</protein>
<dbReference type="GO" id="GO:0003677">
    <property type="term" value="F:DNA binding"/>
    <property type="evidence" value="ECO:0007669"/>
    <property type="project" value="UniProtKB-KW"/>
</dbReference>
<dbReference type="PROSITE" id="PS51192">
    <property type="entry name" value="HELICASE_ATP_BIND_1"/>
    <property type="match status" value="1"/>
</dbReference>
<proteinExistence type="inferred from homology"/>
<dbReference type="Gene3D" id="3.40.50.300">
    <property type="entry name" value="P-loop containing nucleotide triphosphate hydrolases"/>
    <property type="match status" value="2"/>
</dbReference>
<evidence type="ECO:0000256" key="1">
    <source>
        <dbReference type="ARBA" id="ARBA00005446"/>
    </source>
</evidence>
<evidence type="ECO:0000313" key="8">
    <source>
        <dbReference type="Proteomes" id="UP000027195"/>
    </source>
</evidence>
<dbReference type="GO" id="GO:0000724">
    <property type="term" value="P:double-strand break repair via homologous recombination"/>
    <property type="evidence" value="ECO:0007669"/>
    <property type="project" value="TreeGrafter"/>
</dbReference>
<keyword evidence="2" id="KW-0238">DNA-binding</keyword>
<organism evidence="7 8">
    <name type="scientific">Botryobasidium botryosum (strain FD-172 SS1)</name>
    <dbReference type="NCBI Taxonomy" id="930990"/>
    <lineage>
        <taxon>Eukaryota</taxon>
        <taxon>Fungi</taxon>
        <taxon>Dikarya</taxon>
        <taxon>Basidiomycota</taxon>
        <taxon>Agaricomycotina</taxon>
        <taxon>Agaricomycetes</taxon>
        <taxon>Cantharellales</taxon>
        <taxon>Botryobasidiaceae</taxon>
        <taxon>Botryobasidium</taxon>
    </lineage>
</organism>
<dbReference type="HOGENOM" id="CLU_001103_19_2_1"/>
<dbReference type="OrthoDB" id="2499463at2759"/>
<dbReference type="InterPro" id="IPR027417">
    <property type="entry name" value="P-loop_NTPase"/>
</dbReference>
<dbReference type="EC" id="5.6.2.4" evidence="5"/>
<dbReference type="SMART" id="SM00487">
    <property type="entry name" value="DEXDc"/>
    <property type="match status" value="1"/>
</dbReference>
<name>A0A067MBH1_BOTB1</name>
<dbReference type="AlphaFoldDB" id="A0A067MBH1"/>
<evidence type="ECO:0000256" key="2">
    <source>
        <dbReference type="ARBA" id="ARBA00023125"/>
    </source>
</evidence>
<evidence type="ECO:0000259" key="6">
    <source>
        <dbReference type="PROSITE" id="PS51192"/>
    </source>
</evidence>
<dbReference type="GO" id="GO:0009378">
    <property type="term" value="F:four-way junction helicase activity"/>
    <property type="evidence" value="ECO:0007669"/>
    <property type="project" value="TreeGrafter"/>
</dbReference>
<keyword evidence="8" id="KW-1185">Reference proteome</keyword>
<dbReference type="GO" id="GO:0043138">
    <property type="term" value="F:3'-5' DNA helicase activity"/>
    <property type="evidence" value="ECO:0007669"/>
    <property type="project" value="UniProtKB-EC"/>
</dbReference>
<dbReference type="PANTHER" id="PTHR13710:SF105">
    <property type="entry name" value="ATP-DEPENDENT DNA HELICASE Q1"/>
    <property type="match status" value="1"/>
</dbReference>
<evidence type="ECO:0000256" key="5">
    <source>
        <dbReference type="ARBA" id="ARBA00034808"/>
    </source>
</evidence>
<dbReference type="InterPro" id="IPR014001">
    <property type="entry name" value="Helicase_ATP-bd"/>
</dbReference>
<dbReference type="GO" id="GO:0005694">
    <property type="term" value="C:chromosome"/>
    <property type="evidence" value="ECO:0007669"/>
    <property type="project" value="TreeGrafter"/>
</dbReference>